<evidence type="ECO:0000256" key="4">
    <source>
        <dbReference type="ARBA" id="ARBA00022824"/>
    </source>
</evidence>
<evidence type="ECO:0000256" key="6">
    <source>
        <dbReference type="ARBA" id="ARBA00023136"/>
    </source>
</evidence>
<dbReference type="GO" id="GO:0006950">
    <property type="term" value="P:response to stress"/>
    <property type="evidence" value="ECO:0007669"/>
    <property type="project" value="UniProtKB-ARBA"/>
</dbReference>
<evidence type="ECO:0000256" key="1">
    <source>
        <dbReference type="ARBA" id="ARBA00004477"/>
    </source>
</evidence>
<dbReference type="InterPro" id="IPR035952">
    <property type="entry name" value="Rhomboid-like_sf"/>
</dbReference>
<organism evidence="8 9">
    <name type="scientific">Glonium stellatum</name>
    <dbReference type="NCBI Taxonomy" id="574774"/>
    <lineage>
        <taxon>Eukaryota</taxon>
        <taxon>Fungi</taxon>
        <taxon>Dikarya</taxon>
        <taxon>Ascomycota</taxon>
        <taxon>Pezizomycotina</taxon>
        <taxon>Dothideomycetes</taxon>
        <taxon>Pleosporomycetidae</taxon>
        <taxon>Gloniales</taxon>
        <taxon>Gloniaceae</taxon>
        <taxon>Glonium</taxon>
    </lineage>
</organism>
<dbReference type="InterPro" id="IPR007599">
    <property type="entry name" value="DER1"/>
</dbReference>
<dbReference type="Proteomes" id="UP000250140">
    <property type="component" value="Unassembled WGS sequence"/>
</dbReference>
<reference evidence="8 9" key="1">
    <citation type="journal article" date="2016" name="Nat. Commun.">
        <title>Ectomycorrhizal ecology is imprinted in the genome of the dominant symbiotic fungus Cenococcum geophilum.</title>
        <authorList>
            <consortium name="DOE Joint Genome Institute"/>
            <person name="Peter M."/>
            <person name="Kohler A."/>
            <person name="Ohm R.A."/>
            <person name="Kuo A."/>
            <person name="Krutzmann J."/>
            <person name="Morin E."/>
            <person name="Arend M."/>
            <person name="Barry K.W."/>
            <person name="Binder M."/>
            <person name="Choi C."/>
            <person name="Clum A."/>
            <person name="Copeland A."/>
            <person name="Grisel N."/>
            <person name="Haridas S."/>
            <person name="Kipfer T."/>
            <person name="LaButti K."/>
            <person name="Lindquist E."/>
            <person name="Lipzen A."/>
            <person name="Maire R."/>
            <person name="Meier B."/>
            <person name="Mihaltcheva S."/>
            <person name="Molinier V."/>
            <person name="Murat C."/>
            <person name="Poggeler S."/>
            <person name="Quandt C.A."/>
            <person name="Sperisen C."/>
            <person name="Tritt A."/>
            <person name="Tisserant E."/>
            <person name="Crous P.W."/>
            <person name="Henrissat B."/>
            <person name="Nehls U."/>
            <person name="Egli S."/>
            <person name="Spatafora J.W."/>
            <person name="Grigoriev I.V."/>
            <person name="Martin F.M."/>
        </authorList>
    </citation>
    <scope>NUCLEOTIDE SEQUENCE [LARGE SCALE GENOMIC DNA]</scope>
    <source>
        <strain evidence="8 9">CBS 207.34</strain>
    </source>
</reference>
<protein>
    <recommendedName>
        <fullName evidence="7">Derlin</fullName>
    </recommendedName>
</protein>
<feature type="transmembrane region" description="Helical" evidence="7">
    <location>
        <begin position="137"/>
        <end position="160"/>
    </location>
</feature>
<evidence type="ECO:0000313" key="8">
    <source>
        <dbReference type="EMBL" id="OCL09140.1"/>
    </source>
</evidence>
<accession>A0A8E2JTJ0</accession>
<keyword evidence="9" id="KW-1185">Reference proteome</keyword>
<dbReference type="GO" id="GO:0005789">
    <property type="term" value="C:endoplasmic reticulum membrane"/>
    <property type="evidence" value="ECO:0007669"/>
    <property type="project" value="UniProtKB-SubCell"/>
</dbReference>
<feature type="transmembrane region" description="Helical" evidence="7">
    <location>
        <begin position="49"/>
        <end position="72"/>
    </location>
</feature>
<dbReference type="Pfam" id="PF04511">
    <property type="entry name" value="DER1"/>
    <property type="match status" value="1"/>
</dbReference>
<comment type="subcellular location">
    <subcellularLocation>
        <location evidence="1 7">Endoplasmic reticulum membrane</location>
        <topology evidence="1 7">Multi-pass membrane protein</topology>
    </subcellularLocation>
</comment>
<sequence>MDVFWTLPPVTRTITAAAVIISALGYGGMVPLMPLVFFRERILHIPPEIWRMVTSFLITGPKLSIVLDPYFLYNYGSSLETESPRFTRPGDFFTYVAFVALVILATGGMILRGYMFLQALILAFAYTYSQDNPTRRVSFFIITFEAKYLPYSMLFLTFIMAGPQEAMIQVCGLLAAHLFDFLTRIWPMFGGGTNYVTTPRIVQKWFGADNPAPRARGYGTAMPARQGDGPAQATATGRSFGFGGAWNGRGPGRRLGGD</sequence>
<keyword evidence="6 7" id="KW-0472">Membrane</keyword>
<evidence type="ECO:0000256" key="3">
    <source>
        <dbReference type="ARBA" id="ARBA00022692"/>
    </source>
</evidence>
<dbReference type="EMBL" id="KV749505">
    <property type="protein sequence ID" value="OCL09140.1"/>
    <property type="molecule type" value="Genomic_DNA"/>
</dbReference>
<feature type="transmembrane region" description="Helical" evidence="7">
    <location>
        <begin position="92"/>
        <end position="125"/>
    </location>
</feature>
<gene>
    <name evidence="8" type="ORF">AOQ84DRAFT_339380</name>
</gene>
<comment type="function">
    <text evidence="7">May be involved in the degradation of misfolded endoplasmic reticulum (ER) luminal proteins.</text>
</comment>
<keyword evidence="3 7" id="KW-0812">Transmembrane</keyword>
<evidence type="ECO:0000256" key="2">
    <source>
        <dbReference type="ARBA" id="ARBA00008917"/>
    </source>
</evidence>
<feature type="transmembrane region" description="Helical" evidence="7">
    <location>
        <begin position="14"/>
        <end position="37"/>
    </location>
</feature>
<keyword evidence="4 7" id="KW-0256">Endoplasmic reticulum</keyword>
<dbReference type="SUPFAM" id="SSF144091">
    <property type="entry name" value="Rhomboid-like"/>
    <property type="match status" value="1"/>
</dbReference>
<evidence type="ECO:0000256" key="7">
    <source>
        <dbReference type="RuleBase" id="RU363059"/>
    </source>
</evidence>
<evidence type="ECO:0000256" key="5">
    <source>
        <dbReference type="ARBA" id="ARBA00022989"/>
    </source>
</evidence>
<comment type="similarity">
    <text evidence="2 7">Belongs to the derlin family.</text>
</comment>
<dbReference type="AlphaFoldDB" id="A0A8E2JTJ0"/>
<proteinExistence type="inferred from homology"/>
<dbReference type="OrthoDB" id="19102at2759"/>
<name>A0A8E2JTJ0_9PEZI</name>
<dbReference type="PANTHER" id="PTHR11009">
    <property type="entry name" value="DER1-LIKE PROTEIN, DERLIN"/>
    <property type="match status" value="1"/>
</dbReference>
<keyword evidence="5 7" id="KW-1133">Transmembrane helix</keyword>
<evidence type="ECO:0000313" key="9">
    <source>
        <dbReference type="Proteomes" id="UP000250140"/>
    </source>
</evidence>